<protein>
    <submittedName>
        <fullName evidence="1 2">Uncharacterized protein</fullName>
    </submittedName>
</protein>
<dbReference type="Proteomes" id="UP000008810">
    <property type="component" value="Chromosome 3"/>
</dbReference>
<keyword evidence="3" id="KW-1185">Reference proteome</keyword>
<evidence type="ECO:0000313" key="2">
    <source>
        <dbReference type="EnsemblPlants" id="KQK00982"/>
    </source>
</evidence>
<dbReference type="InParanoid" id="A0A0Q3M9G4"/>
<evidence type="ECO:0000313" key="3">
    <source>
        <dbReference type="Proteomes" id="UP000008810"/>
    </source>
</evidence>
<dbReference type="Gramene" id="KQK00982">
    <property type="protein sequence ID" value="KQK00982"/>
    <property type="gene ID" value="BRADI_3g53095v3"/>
</dbReference>
<sequence length="101" mass="11398">MGLVLPFGSVPELSYVKSSLVCANTTIIAHWKKEQQFGLEIICLLFCISYGQFSCLHIFLFESLLCCGRVPCESALVQRKFADYHLHSKIDVITEHVQSAF</sequence>
<reference evidence="2" key="3">
    <citation type="submission" date="2018-08" db="UniProtKB">
        <authorList>
            <consortium name="EnsemblPlants"/>
        </authorList>
    </citation>
    <scope>IDENTIFICATION</scope>
    <source>
        <strain evidence="2">cv. Bd21</strain>
    </source>
</reference>
<accession>A0A0Q3M9G4</accession>
<dbReference type="AlphaFoldDB" id="A0A0Q3M9G4"/>
<proteinExistence type="predicted"/>
<reference evidence="1" key="2">
    <citation type="submission" date="2017-06" db="EMBL/GenBank/DDBJ databases">
        <title>WGS assembly of Brachypodium distachyon.</title>
        <authorList>
            <consortium name="The International Brachypodium Initiative"/>
            <person name="Lucas S."/>
            <person name="Harmon-Smith M."/>
            <person name="Lail K."/>
            <person name="Tice H."/>
            <person name="Grimwood J."/>
            <person name="Bruce D."/>
            <person name="Barry K."/>
            <person name="Shu S."/>
            <person name="Lindquist E."/>
            <person name="Wang M."/>
            <person name="Pitluck S."/>
            <person name="Vogel J.P."/>
            <person name="Garvin D.F."/>
            <person name="Mockler T.C."/>
            <person name="Schmutz J."/>
            <person name="Rokhsar D."/>
            <person name="Bevan M.W."/>
        </authorList>
    </citation>
    <scope>NUCLEOTIDE SEQUENCE</scope>
    <source>
        <strain evidence="1">Bd21</strain>
    </source>
</reference>
<dbReference type="EnsemblPlants" id="KQK00982">
    <property type="protein sequence ID" value="KQK00982"/>
    <property type="gene ID" value="BRADI_3g53095v3"/>
</dbReference>
<organism evidence="1">
    <name type="scientific">Brachypodium distachyon</name>
    <name type="common">Purple false brome</name>
    <name type="synonym">Trachynia distachya</name>
    <dbReference type="NCBI Taxonomy" id="15368"/>
    <lineage>
        <taxon>Eukaryota</taxon>
        <taxon>Viridiplantae</taxon>
        <taxon>Streptophyta</taxon>
        <taxon>Embryophyta</taxon>
        <taxon>Tracheophyta</taxon>
        <taxon>Spermatophyta</taxon>
        <taxon>Magnoliopsida</taxon>
        <taxon>Liliopsida</taxon>
        <taxon>Poales</taxon>
        <taxon>Poaceae</taxon>
        <taxon>BOP clade</taxon>
        <taxon>Pooideae</taxon>
        <taxon>Stipodae</taxon>
        <taxon>Brachypodieae</taxon>
        <taxon>Brachypodium</taxon>
    </lineage>
</organism>
<name>A0A0Q3M9G4_BRADI</name>
<reference evidence="1 2" key="1">
    <citation type="journal article" date="2010" name="Nature">
        <title>Genome sequencing and analysis of the model grass Brachypodium distachyon.</title>
        <authorList>
            <consortium name="International Brachypodium Initiative"/>
        </authorList>
    </citation>
    <scope>NUCLEOTIDE SEQUENCE [LARGE SCALE GENOMIC DNA]</scope>
    <source>
        <strain evidence="1 2">Bd21</strain>
    </source>
</reference>
<gene>
    <name evidence="1" type="ORF">BRADI_3g53095v3</name>
</gene>
<evidence type="ECO:0000313" key="1">
    <source>
        <dbReference type="EMBL" id="KQK00982.1"/>
    </source>
</evidence>
<dbReference type="EMBL" id="CM000882">
    <property type="protein sequence ID" value="KQK00982.1"/>
    <property type="molecule type" value="Genomic_DNA"/>
</dbReference>